<keyword evidence="3" id="KW-1185">Reference proteome</keyword>
<accession>A0A8C9FMW0</accession>
<evidence type="ECO:0000313" key="3">
    <source>
        <dbReference type="Proteomes" id="UP000694428"/>
    </source>
</evidence>
<protein>
    <submittedName>
        <fullName evidence="2">Uncharacterized protein</fullName>
    </submittedName>
</protein>
<dbReference type="Ensembl" id="ENSPSTT00000019092.1">
    <property type="protein sequence ID" value="ENSPSTP00000018224.1"/>
    <property type="gene ID" value="ENSPSTG00000013071.1"/>
</dbReference>
<feature type="region of interest" description="Disordered" evidence="1">
    <location>
        <begin position="25"/>
        <end position="58"/>
    </location>
</feature>
<evidence type="ECO:0000256" key="1">
    <source>
        <dbReference type="SAM" id="MobiDB-lite"/>
    </source>
</evidence>
<dbReference type="AlphaFoldDB" id="A0A8C9FMW0"/>
<name>A0A8C9FMW0_PAVCR</name>
<sequence>KCEPSLYTVKAVIILDNDGDRLFAKSRGTKTGRPIAPKGRDGGPRVPPGRAVTLSPRGKQAARCGQGRMSCAPLITPGHGGVTSVTR</sequence>
<organism evidence="2 3">
    <name type="scientific">Pavo cristatus</name>
    <name type="common">Indian peafowl</name>
    <name type="synonym">Blue peafowl</name>
    <dbReference type="NCBI Taxonomy" id="9049"/>
    <lineage>
        <taxon>Eukaryota</taxon>
        <taxon>Metazoa</taxon>
        <taxon>Chordata</taxon>
        <taxon>Craniata</taxon>
        <taxon>Vertebrata</taxon>
        <taxon>Euteleostomi</taxon>
        <taxon>Archelosauria</taxon>
        <taxon>Archosauria</taxon>
        <taxon>Dinosauria</taxon>
        <taxon>Saurischia</taxon>
        <taxon>Theropoda</taxon>
        <taxon>Coelurosauria</taxon>
        <taxon>Aves</taxon>
        <taxon>Neognathae</taxon>
        <taxon>Galloanserae</taxon>
        <taxon>Galliformes</taxon>
        <taxon>Phasianidae</taxon>
        <taxon>Phasianinae</taxon>
        <taxon>Pavo</taxon>
    </lineage>
</organism>
<reference evidence="2" key="2">
    <citation type="submission" date="2025-09" db="UniProtKB">
        <authorList>
            <consortium name="Ensembl"/>
        </authorList>
    </citation>
    <scope>IDENTIFICATION</scope>
</reference>
<evidence type="ECO:0000313" key="2">
    <source>
        <dbReference type="Ensembl" id="ENSPSTP00000018224.1"/>
    </source>
</evidence>
<proteinExistence type="predicted"/>
<dbReference type="Proteomes" id="UP000694428">
    <property type="component" value="Unplaced"/>
</dbReference>
<reference evidence="2" key="1">
    <citation type="submission" date="2025-08" db="UniProtKB">
        <authorList>
            <consortium name="Ensembl"/>
        </authorList>
    </citation>
    <scope>IDENTIFICATION</scope>
</reference>